<proteinExistence type="inferred from homology"/>
<dbReference type="EMBL" id="JAWDJX010000071">
    <property type="protein sequence ID" value="KAK3047000.1"/>
    <property type="molecule type" value="Genomic_DNA"/>
</dbReference>
<reference evidence="3" key="1">
    <citation type="submission" date="2023-04" db="EMBL/GenBank/DDBJ databases">
        <title>Black Yeasts Isolated from many extreme environments.</title>
        <authorList>
            <person name="Coleine C."/>
            <person name="Stajich J.E."/>
            <person name="Selbmann L."/>
        </authorList>
    </citation>
    <scope>NUCLEOTIDE SEQUENCE</scope>
    <source>
        <strain evidence="3">CCFEE 5312</strain>
    </source>
</reference>
<comment type="similarity">
    <text evidence="1">Belongs to the short-chain dehydrogenases/reductases (SDR) family.</text>
</comment>
<dbReference type="PANTHER" id="PTHR24320">
    <property type="entry name" value="RETINOL DEHYDROGENASE"/>
    <property type="match status" value="1"/>
</dbReference>
<evidence type="ECO:0000313" key="4">
    <source>
        <dbReference type="Proteomes" id="UP001271007"/>
    </source>
</evidence>
<dbReference type="PANTHER" id="PTHR24320:SF272">
    <property type="entry name" value="NAD(P)-BINDING ROSSMANN-FOLD SUPERFAMILY PROTEIN"/>
    <property type="match status" value="1"/>
</dbReference>
<keyword evidence="4" id="KW-1185">Reference proteome</keyword>
<evidence type="ECO:0000256" key="2">
    <source>
        <dbReference type="ARBA" id="ARBA00023002"/>
    </source>
</evidence>
<sequence>MASPYAVAHADPQGPGDARPTALQIIEDQGVKGRLDGKVIVITGATSGIGLETARALSATGATLFLTARNLIAAKKATHDMLEPGRVSLVEMDNNSLRSVRTAAKEILSRSKGNVNILIANAGVMGIPERQLTEDGHEIHFQTNFLSNFLLFQLLKDAMLSSATVGSHSRVVVVSSAAHRSTLLPDSDDYDSEKGQYDYSVAYATSNLGKIYLANEINRRYCSKGLIANSLHPGGINTNISRHAGPEFVEMIMAIPGVMKISKSPEQGAATTVLAAVGKEWENRGGKYLEDCAEAERGEDDWNTFSPGWVKQTYDSEAEARLWKDASNMVGVGDVA</sequence>
<dbReference type="PRINTS" id="PR00081">
    <property type="entry name" value="GDHRDH"/>
</dbReference>
<evidence type="ECO:0008006" key="5">
    <source>
        <dbReference type="Google" id="ProtNLM"/>
    </source>
</evidence>
<dbReference type="GO" id="GO:0016491">
    <property type="term" value="F:oxidoreductase activity"/>
    <property type="evidence" value="ECO:0007669"/>
    <property type="project" value="UniProtKB-KW"/>
</dbReference>
<dbReference type="InterPro" id="IPR036291">
    <property type="entry name" value="NAD(P)-bd_dom_sf"/>
</dbReference>
<accession>A0AAJ0G4E3</accession>
<dbReference type="AlphaFoldDB" id="A0AAJ0G4E3"/>
<gene>
    <name evidence="3" type="ORF">LTR09_011569</name>
</gene>
<organism evidence="3 4">
    <name type="scientific">Extremus antarcticus</name>
    <dbReference type="NCBI Taxonomy" id="702011"/>
    <lineage>
        <taxon>Eukaryota</taxon>
        <taxon>Fungi</taxon>
        <taxon>Dikarya</taxon>
        <taxon>Ascomycota</taxon>
        <taxon>Pezizomycotina</taxon>
        <taxon>Dothideomycetes</taxon>
        <taxon>Dothideomycetidae</taxon>
        <taxon>Mycosphaerellales</taxon>
        <taxon>Extremaceae</taxon>
        <taxon>Extremus</taxon>
    </lineage>
</organism>
<dbReference type="Gene3D" id="3.40.50.720">
    <property type="entry name" value="NAD(P)-binding Rossmann-like Domain"/>
    <property type="match status" value="1"/>
</dbReference>
<protein>
    <recommendedName>
        <fullName evidence="5">WW domain-containing oxidoreductase</fullName>
    </recommendedName>
</protein>
<evidence type="ECO:0000256" key="1">
    <source>
        <dbReference type="ARBA" id="ARBA00006484"/>
    </source>
</evidence>
<dbReference type="SUPFAM" id="SSF51735">
    <property type="entry name" value="NAD(P)-binding Rossmann-fold domains"/>
    <property type="match status" value="1"/>
</dbReference>
<comment type="caution">
    <text evidence="3">The sequence shown here is derived from an EMBL/GenBank/DDBJ whole genome shotgun (WGS) entry which is preliminary data.</text>
</comment>
<dbReference type="Proteomes" id="UP001271007">
    <property type="component" value="Unassembled WGS sequence"/>
</dbReference>
<dbReference type="Pfam" id="PF00106">
    <property type="entry name" value="adh_short"/>
    <property type="match status" value="1"/>
</dbReference>
<dbReference type="InterPro" id="IPR002347">
    <property type="entry name" value="SDR_fam"/>
</dbReference>
<evidence type="ECO:0000313" key="3">
    <source>
        <dbReference type="EMBL" id="KAK3047000.1"/>
    </source>
</evidence>
<keyword evidence="2" id="KW-0560">Oxidoreductase</keyword>
<name>A0AAJ0G4E3_9PEZI</name>